<feature type="transmembrane region" description="Helical" evidence="1">
    <location>
        <begin position="20"/>
        <end position="39"/>
    </location>
</feature>
<sequence length="49" mass="5746">MVMSIMPPLLDKSLFTHLYLVHFITLYKINAITPTYRWLKNIALLPKAD</sequence>
<dbReference type="Proteomes" id="UP000251197">
    <property type="component" value="Unassembled WGS sequence"/>
</dbReference>
<evidence type="ECO:0000256" key="1">
    <source>
        <dbReference type="SAM" id="Phobius"/>
    </source>
</evidence>
<evidence type="ECO:0000313" key="3">
    <source>
        <dbReference type="Proteomes" id="UP000251197"/>
    </source>
</evidence>
<keyword evidence="1" id="KW-1133">Transmembrane helix</keyword>
<organism evidence="2 3">
    <name type="scientific">Cedecea neteri</name>
    <dbReference type="NCBI Taxonomy" id="158822"/>
    <lineage>
        <taxon>Bacteria</taxon>
        <taxon>Pseudomonadati</taxon>
        <taxon>Pseudomonadota</taxon>
        <taxon>Gammaproteobacteria</taxon>
        <taxon>Enterobacterales</taxon>
        <taxon>Enterobacteriaceae</taxon>
        <taxon>Cedecea</taxon>
    </lineage>
</organism>
<dbReference type="AlphaFoldDB" id="A0A2X2SWA7"/>
<reference evidence="2 3" key="1">
    <citation type="submission" date="2018-06" db="EMBL/GenBank/DDBJ databases">
        <authorList>
            <consortium name="Pathogen Informatics"/>
            <person name="Doyle S."/>
        </authorList>
    </citation>
    <scope>NUCLEOTIDE SEQUENCE [LARGE SCALE GENOMIC DNA]</scope>
    <source>
        <strain evidence="2 3">NCTC12120</strain>
    </source>
</reference>
<accession>A0A2X2SWA7</accession>
<protein>
    <submittedName>
        <fullName evidence="2">Uncharacterized protein</fullName>
    </submittedName>
</protein>
<name>A0A2X2SWA7_9ENTR</name>
<proteinExistence type="predicted"/>
<dbReference type="EMBL" id="UAVU01000003">
    <property type="protein sequence ID" value="SQA96284.1"/>
    <property type="molecule type" value="Genomic_DNA"/>
</dbReference>
<gene>
    <name evidence="2" type="ORF">NCTC12120_00039</name>
</gene>
<evidence type="ECO:0000313" key="2">
    <source>
        <dbReference type="EMBL" id="SQA96284.1"/>
    </source>
</evidence>
<keyword evidence="1" id="KW-0812">Transmembrane</keyword>
<keyword evidence="1" id="KW-0472">Membrane</keyword>